<name>A0A1H9UAW2_9LACT</name>
<gene>
    <name evidence="2" type="ORF">SAMN04488559_12515</name>
</gene>
<dbReference type="OrthoDB" id="2184498at2"/>
<dbReference type="EMBL" id="FOHA01000025">
    <property type="protein sequence ID" value="SES06401.1"/>
    <property type="molecule type" value="Genomic_DNA"/>
</dbReference>
<dbReference type="Gene3D" id="1.10.1790.10">
    <property type="entry name" value="PRD domain"/>
    <property type="match status" value="1"/>
</dbReference>
<dbReference type="Pfam" id="PF00874">
    <property type="entry name" value="PRD"/>
    <property type="match status" value="1"/>
</dbReference>
<evidence type="ECO:0000259" key="1">
    <source>
        <dbReference type="PROSITE" id="PS51372"/>
    </source>
</evidence>
<dbReference type="SUPFAM" id="SSF63520">
    <property type="entry name" value="PTS-regulatory domain, PRD"/>
    <property type="match status" value="1"/>
</dbReference>
<dbReference type="PROSITE" id="PS51372">
    <property type="entry name" value="PRD_2"/>
    <property type="match status" value="1"/>
</dbReference>
<keyword evidence="3" id="KW-1185">Reference proteome</keyword>
<organism evidence="2 3">
    <name type="scientific">Isobaculum melis</name>
    <dbReference type="NCBI Taxonomy" id="142588"/>
    <lineage>
        <taxon>Bacteria</taxon>
        <taxon>Bacillati</taxon>
        <taxon>Bacillota</taxon>
        <taxon>Bacilli</taxon>
        <taxon>Lactobacillales</taxon>
        <taxon>Carnobacteriaceae</taxon>
        <taxon>Isobaculum</taxon>
    </lineage>
</organism>
<evidence type="ECO:0000313" key="3">
    <source>
        <dbReference type="Proteomes" id="UP000198948"/>
    </source>
</evidence>
<evidence type="ECO:0000313" key="2">
    <source>
        <dbReference type="EMBL" id="SES06401.1"/>
    </source>
</evidence>
<sequence>MIQEKLTVLKTANVIDEAVYQYMQEVLSVLETKELVEKSEVFMTHLAMATARQQKGESVGALDALIVEQMKAETQYEEAVAIWHELAALAPVTFHEDELAYLYLHLCTMLAED</sequence>
<dbReference type="AlphaFoldDB" id="A0A1H9UAW2"/>
<dbReference type="RefSeq" id="WP_092653990.1">
    <property type="nucleotide sequence ID" value="NZ_FOHA01000025.1"/>
</dbReference>
<reference evidence="2 3" key="1">
    <citation type="submission" date="2016-10" db="EMBL/GenBank/DDBJ databases">
        <authorList>
            <person name="de Groot N.N."/>
        </authorList>
    </citation>
    <scope>NUCLEOTIDE SEQUENCE [LARGE SCALE GENOMIC DNA]</scope>
    <source>
        <strain evidence="2 3">DSM 13760</strain>
    </source>
</reference>
<feature type="domain" description="PRD" evidence="1">
    <location>
        <begin position="10"/>
        <end position="113"/>
    </location>
</feature>
<dbReference type="STRING" id="142588.SAMN04488559_12515"/>
<protein>
    <submittedName>
        <fullName evidence="2">PRD domain-containing protein</fullName>
    </submittedName>
</protein>
<accession>A0A1H9UAW2</accession>
<proteinExistence type="predicted"/>
<dbReference type="GO" id="GO:0006355">
    <property type="term" value="P:regulation of DNA-templated transcription"/>
    <property type="evidence" value="ECO:0007669"/>
    <property type="project" value="InterPro"/>
</dbReference>
<dbReference type="Proteomes" id="UP000198948">
    <property type="component" value="Unassembled WGS sequence"/>
</dbReference>
<dbReference type="InterPro" id="IPR036634">
    <property type="entry name" value="PRD_sf"/>
</dbReference>
<dbReference type="InterPro" id="IPR011608">
    <property type="entry name" value="PRD"/>
</dbReference>